<dbReference type="GO" id="GO:0000272">
    <property type="term" value="P:polysaccharide catabolic process"/>
    <property type="evidence" value="ECO:0007669"/>
    <property type="project" value="UniProtKB-KW"/>
</dbReference>
<dbReference type="VEuPathDB" id="FungiDB:PV09_08914"/>
<evidence type="ECO:0000256" key="8">
    <source>
        <dbReference type="ARBA" id="ARBA00023326"/>
    </source>
</evidence>
<evidence type="ECO:0000256" key="6">
    <source>
        <dbReference type="ARBA" id="ARBA00023295"/>
    </source>
</evidence>
<dbReference type="InterPro" id="IPR005200">
    <property type="entry name" value="Endo-beta-glucanase"/>
</dbReference>
<feature type="domain" description="Glycosyl hydrolase family 81 N-terminal" evidence="10">
    <location>
        <begin position="183"/>
        <end position="507"/>
    </location>
</feature>
<reference evidence="12 13" key="1">
    <citation type="submission" date="2015-01" db="EMBL/GenBank/DDBJ databases">
        <title>The Genome Sequence of Ochroconis gallopava CBS43764.</title>
        <authorList>
            <consortium name="The Broad Institute Genomics Platform"/>
            <person name="Cuomo C."/>
            <person name="de Hoog S."/>
            <person name="Gorbushina A."/>
            <person name="Stielow B."/>
            <person name="Teixiera M."/>
            <person name="Abouelleil A."/>
            <person name="Chapman S.B."/>
            <person name="Priest M."/>
            <person name="Young S.K."/>
            <person name="Wortman J."/>
            <person name="Nusbaum C."/>
            <person name="Birren B."/>
        </authorList>
    </citation>
    <scope>NUCLEOTIDE SEQUENCE [LARGE SCALE GENOMIC DNA]</scope>
    <source>
        <strain evidence="12 13">CBS 43764</strain>
    </source>
</reference>
<evidence type="ECO:0000313" key="13">
    <source>
        <dbReference type="Proteomes" id="UP000053259"/>
    </source>
</evidence>
<dbReference type="GeneID" id="27316887"/>
<feature type="compositionally biased region" description="Polar residues" evidence="9">
    <location>
        <begin position="123"/>
        <end position="141"/>
    </location>
</feature>
<feature type="domain" description="Glycosyl hydrolase family 81 C-terminal" evidence="11">
    <location>
        <begin position="520"/>
        <end position="864"/>
    </location>
</feature>
<comment type="catalytic activity">
    <reaction evidence="1">
        <text>Hydrolysis of (1-&gt;3)-beta-D-glucosidic linkages in (1-&gt;3)-beta-D-glucans.</text>
        <dbReference type="EC" id="3.2.1.39"/>
    </reaction>
</comment>
<dbReference type="InParanoid" id="A0A0D1ZZ69"/>
<dbReference type="InterPro" id="IPR040720">
    <property type="entry name" value="GH81_C"/>
</dbReference>
<accession>A0A0D1ZZ69</accession>
<keyword evidence="7" id="KW-0961">Cell wall biogenesis/degradation</keyword>
<keyword evidence="6" id="KW-0326">Glycosidase</keyword>
<evidence type="ECO:0000259" key="11">
    <source>
        <dbReference type="Pfam" id="PF17652"/>
    </source>
</evidence>
<evidence type="ECO:0000256" key="4">
    <source>
        <dbReference type="ARBA" id="ARBA00022801"/>
    </source>
</evidence>
<evidence type="ECO:0000313" key="12">
    <source>
        <dbReference type="EMBL" id="KIV99369.1"/>
    </source>
</evidence>
<dbReference type="EMBL" id="KN847578">
    <property type="protein sequence ID" value="KIV99369.1"/>
    <property type="molecule type" value="Genomic_DNA"/>
</dbReference>
<name>A0A0D1ZZ69_9PEZI</name>
<dbReference type="InterPro" id="IPR040451">
    <property type="entry name" value="GH81_N"/>
</dbReference>
<dbReference type="STRING" id="253628.A0A0D1ZZ69"/>
<evidence type="ECO:0000256" key="1">
    <source>
        <dbReference type="ARBA" id="ARBA00000382"/>
    </source>
</evidence>
<sequence>MSLRKLAKEAFDAAKDRYRQYEEQKHGNSPQYPGHHYHSSNKPYFAPAPSNVYGYDHAYPSQASQATSSQAPNYLPHQAPAPYVNMATKPTCEVQQHIPPTAPPTSGQSPQPYYAQTMRPGPQVQSYGANQEHTNESSSHLAPQVSPGDAYHDATQKHSFEASTDIFEPLNSGPIPIPACDGHPVPSDLIWSYGSKKEPLQTNAFYNNWLLGGQNCSIWTHPYSLSWSKGQGNARSWGIAVNHVDPEQLAFGPAKANGGSQYYINPVGIQSVILSAKEVGEDSSLTIDSPRAFSAKANLSSSADNALVMTLPLVQGMGFVTALYRGCTPLIESSVFFRDLQPAGILDNGSTAKQRIILEDGKTWLLYVSLPAGNGSAVPLFKWINNTTIEGPSGFQGIVQVAKLPPGNSEDYYDRSAGSFASSCTISARSHGNQGTYTLAWSKGGLPKPLLMYALDHHVSSFTRTTATHVTPMRLRTTTKGMATAVLSDVWQMKEQLPVDMGFSPWLPTKELPIHLSPLAAAAVVEAGRSEIDQDVVGQCNLDSMYFSGKGLGKFAMMAIALHEMAGEQNLAKRVLDKLKQAFAIFVENRQRTPLVYEKSWKGVVSKCGMNNAGADFGNGYYNDHHFHYGYYVYAAAVIGHLDPEWLGQGKNKAWVDMLVRDFANPVNDSEFPFFRSFDWYHGHSWAKGLFESGDGKDEESTSEDAFASYALKMWGKTCGDANLEARGNLMLAIQARVFQTYFLLESSNTTQPRQILPNKVTGITFENKVDHATYFGMNSEYIQGIHMIPLAPPSSLVRTANFVKEEWATYFSDGRADQVGGGWRGILYANLALAHPKTAFEFFVRKDFDCAWLDGGASRTWYLAWCAALGGV</sequence>
<dbReference type="PROSITE" id="PS52008">
    <property type="entry name" value="GH81"/>
    <property type="match status" value="1"/>
</dbReference>
<dbReference type="HOGENOM" id="CLU_005482_2_0_1"/>
<dbReference type="Gene3D" id="1.10.287.1170">
    <property type="entry name" value="glycoside hydrolase family 81 endo-[beta] glucanase"/>
    <property type="match status" value="1"/>
</dbReference>
<dbReference type="PANTHER" id="PTHR31983">
    <property type="entry name" value="ENDO-1,3(4)-BETA-GLUCANASE 1"/>
    <property type="match status" value="1"/>
</dbReference>
<organism evidence="12 13">
    <name type="scientific">Verruconis gallopava</name>
    <dbReference type="NCBI Taxonomy" id="253628"/>
    <lineage>
        <taxon>Eukaryota</taxon>
        <taxon>Fungi</taxon>
        <taxon>Dikarya</taxon>
        <taxon>Ascomycota</taxon>
        <taxon>Pezizomycotina</taxon>
        <taxon>Dothideomycetes</taxon>
        <taxon>Pleosporomycetidae</taxon>
        <taxon>Venturiales</taxon>
        <taxon>Sympoventuriaceae</taxon>
        <taxon>Verruconis</taxon>
    </lineage>
</organism>
<keyword evidence="13" id="KW-1185">Reference proteome</keyword>
<keyword evidence="5" id="KW-0119">Carbohydrate metabolism</keyword>
<evidence type="ECO:0000256" key="7">
    <source>
        <dbReference type="ARBA" id="ARBA00023316"/>
    </source>
</evidence>
<dbReference type="GO" id="GO:0071555">
    <property type="term" value="P:cell wall organization"/>
    <property type="evidence" value="ECO:0007669"/>
    <property type="project" value="UniProtKB-KW"/>
</dbReference>
<dbReference type="GO" id="GO:0052861">
    <property type="term" value="F:endo-1,3(4)-beta-glucanase activity"/>
    <property type="evidence" value="ECO:0007669"/>
    <property type="project" value="InterPro"/>
</dbReference>
<dbReference type="EC" id="3.2.1.39" evidence="3"/>
<dbReference type="Gene3D" id="2.70.98.30">
    <property type="entry name" value="Golgi alpha-mannosidase II, domain 4"/>
    <property type="match status" value="1"/>
</dbReference>
<feature type="region of interest" description="Disordered" evidence="9">
    <location>
        <begin position="95"/>
        <end position="152"/>
    </location>
</feature>
<evidence type="ECO:0000256" key="3">
    <source>
        <dbReference type="ARBA" id="ARBA00012780"/>
    </source>
</evidence>
<keyword evidence="4" id="KW-0378">Hydrolase</keyword>
<dbReference type="Pfam" id="PF17652">
    <property type="entry name" value="Glyco_hydro81C"/>
    <property type="match status" value="1"/>
</dbReference>
<dbReference type="RefSeq" id="XP_016209239.1">
    <property type="nucleotide sequence ID" value="XM_016362890.1"/>
</dbReference>
<dbReference type="Pfam" id="PF03639">
    <property type="entry name" value="Glyco_hydro_81"/>
    <property type="match status" value="1"/>
</dbReference>
<dbReference type="GO" id="GO:0042973">
    <property type="term" value="F:glucan endo-1,3-beta-D-glucosidase activity"/>
    <property type="evidence" value="ECO:0007669"/>
    <property type="project" value="UniProtKB-EC"/>
</dbReference>
<evidence type="ECO:0000256" key="2">
    <source>
        <dbReference type="ARBA" id="ARBA00010730"/>
    </source>
</evidence>
<evidence type="ECO:0000256" key="5">
    <source>
        <dbReference type="ARBA" id="ARBA00023277"/>
    </source>
</evidence>
<dbReference type="AlphaFoldDB" id="A0A0D1ZZ69"/>
<dbReference type="FunCoup" id="A0A0D1ZZ69">
    <property type="interactions" value="222"/>
</dbReference>
<dbReference type="OrthoDB" id="4473401at2759"/>
<keyword evidence="8" id="KW-0624">Polysaccharide degradation</keyword>
<dbReference type="Proteomes" id="UP000053259">
    <property type="component" value="Unassembled WGS sequence"/>
</dbReference>
<evidence type="ECO:0000256" key="9">
    <source>
        <dbReference type="SAM" id="MobiDB-lite"/>
    </source>
</evidence>
<protein>
    <recommendedName>
        <fullName evidence="3">glucan endo-1,3-beta-D-glucosidase</fullName>
        <ecNumber evidence="3">3.2.1.39</ecNumber>
    </recommendedName>
</protein>
<proteinExistence type="inferred from homology"/>
<evidence type="ECO:0000259" key="10">
    <source>
        <dbReference type="Pfam" id="PF03639"/>
    </source>
</evidence>
<dbReference type="FunFam" id="2.70.98.30:FF:000006">
    <property type="entry name" value="Endo-1,3-beta-glucanase Engl1"/>
    <property type="match status" value="1"/>
</dbReference>
<dbReference type="PANTHER" id="PTHR31983:SF0">
    <property type="entry name" value="GLUCAN ENDO-1,3-BETA-D-GLUCOSIDASE 2"/>
    <property type="match status" value="1"/>
</dbReference>
<feature type="region of interest" description="Disordered" evidence="9">
    <location>
        <begin position="20"/>
        <end position="43"/>
    </location>
</feature>
<dbReference type="GO" id="GO:0009986">
    <property type="term" value="C:cell surface"/>
    <property type="evidence" value="ECO:0007669"/>
    <property type="project" value="TreeGrafter"/>
</dbReference>
<comment type="similarity">
    <text evidence="2">Belongs to the glycosyl hydrolase 81 family.</text>
</comment>
<gene>
    <name evidence="12" type="ORF">PV09_08914</name>
</gene>